<evidence type="ECO:0000256" key="4">
    <source>
        <dbReference type="ARBA" id="ARBA00022729"/>
    </source>
</evidence>
<dbReference type="PANTHER" id="PTHR10426">
    <property type="entry name" value="STRICTOSIDINE SYNTHASE-RELATED"/>
    <property type="match status" value="1"/>
</dbReference>
<organism evidence="8">
    <name type="scientific">Phelipanche aegyptiaca</name>
    <dbReference type="NCBI Taxonomy" id="99112"/>
    <lineage>
        <taxon>Eukaryota</taxon>
        <taxon>Viridiplantae</taxon>
        <taxon>Streptophyta</taxon>
        <taxon>Embryophyta</taxon>
        <taxon>Tracheophyta</taxon>
        <taxon>Spermatophyta</taxon>
        <taxon>Magnoliopsida</taxon>
        <taxon>eudicotyledons</taxon>
        <taxon>Gunneridae</taxon>
        <taxon>Pentapetalae</taxon>
        <taxon>asterids</taxon>
        <taxon>lamiids</taxon>
        <taxon>Lamiales</taxon>
        <taxon>Orobanchaceae</taxon>
        <taxon>Orobancheae</taxon>
        <taxon>Phelipanche</taxon>
    </lineage>
</organism>
<feature type="domain" description="Strictosidine synthase conserved region" evidence="7">
    <location>
        <begin position="157"/>
        <end position="245"/>
    </location>
</feature>
<evidence type="ECO:0000256" key="5">
    <source>
        <dbReference type="ARBA" id="ARBA00023180"/>
    </source>
</evidence>
<protein>
    <submittedName>
        <fullName evidence="8">Strictosidine synthase-like protein</fullName>
    </submittedName>
</protein>
<dbReference type="PANTHER" id="PTHR10426:SF111">
    <property type="entry name" value="PROTEIN STRICTOSIDINE SYNTHASE-LIKE 1"/>
    <property type="match status" value="1"/>
</dbReference>
<dbReference type="FunFam" id="2.120.10.30:FF:000032">
    <property type="entry name" value="Protein STRICTOSIDINE SYNTHASE-LIKE 13"/>
    <property type="match status" value="1"/>
</dbReference>
<dbReference type="Pfam" id="PF20067">
    <property type="entry name" value="SSL_N"/>
    <property type="match status" value="1"/>
</dbReference>
<comment type="subcellular location">
    <subcellularLocation>
        <location evidence="1">Vacuole</location>
    </subcellularLocation>
</comment>
<dbReference type="EMBL" id="KF817594">
    <property type="protein sequence ID" value="AHA95467.1"/>
    <property type="molecule type" value="mRNA"/>
</dbReference>
<feature type="transmembrane region" description="Helical" evidence="6">
    <location>
        <begin position="7"/>
        <end position="29"/>
    </location>
</feature>
<evidence type="ECO:0000256" key="1">
    <source>
        <dbReference type="ARBA" id="ARBA00004116"/>
    </source>
</evidence>
<dbReference type="GO" id="GO:0005773">
    <property type="term" value="C:vacuole"/>
    <property type="evidence" value="ECO:0007669"/>
    <property type="project" value="UniProtKB-SubCell"/>
</dbReference>
<keyword evidence="6" id="KW-0812">Transmembrane</keyword>
<sequence>MPIGRKVLKWPVVAAIMAVLVVFFGPYIIGPESIEGSTNVLTTARTIPLPVDGPESMDWDPQGEGPYVGVTDGRILKWSGEHLGWVEFAYSSPHRENCSSHKVEPACGRPLGLSFEKKTGDLYFCDGYLGVMKVGPKGGLAEKVVDEVEGQKVMFANQMDIDEEEDVIYFNDSSDTYHFADVFYVFLRGEKTGRAIRYDKKTKEAKVVMDRLHFPNGLVLSKDNSFVLSCEAPTQLVHRYWIKGPKAGTRDIFAKLPGYADNIRRTETGDFWVALHSKKTPFSKLCMSHPLIGQFFIKTLKMELLVFLFSGGKPHAVAVKLCGKTGEVLEILEDSEGKNMKFVSEVQERDGKLWFGSVFMPSVWVLDRQ</sequence>
<dbReference type="Pfam" id="PF03088">
    <property type="entry name" value="Str_synth"/>
    <property type="match status" value="1"/>
</dbReference>
<name>A0A023IUZ0_9LAMI</name>
<dbReference type="SUPFAM" id="SSF63829">
    <property type="entry name" value="Calcium-dependent phosphotriesterase"/>
    <property type="match status" value="1"/>
</dbReference>
<keyword evidence="3" id="KW-0926">Vacuole</keyword>
<keyword evidence="4" id="KW-0732">Signal</keyword>
<keyword evidence="6" id="KW-1133">Transmembrane helix</keyword>
<keyword evidence="6" id="KW-0472">Membrane</keyword>
<evidence type="ECO:0000256" key="6">
    <source>
        <dbReference type="SAM" id="Phobius"/>
    </source>
</evidence>
<keyword evidence="5" id="KW-0325">Glycoprotein</keyword>
<accession>A0A023IUZ0</accession>
<dbReference type="InterPro" id="IPR018119">
    <property type="entry name" value="Strictosidine_synth_cons-reg"/>
</dbReference>
<proteinExistence type="evidence at transcript level"/>
<evidence type="ECO:0000256" key="3">
    <source>
        <dbReference type="ARBA" id="ARBA00022554"/>
    </source>
</evidence>
<dbReference type="GO" id="GO:0012505">
    <property type="term" value="C:endomembrane system"/>
    <property type="evidence" value="ECO:0007669"/>
    <property type="project" value="TreeGrafter"/>
</dbReference>
<evidence type="ECO:0000259" key="7">
    <source>
        <dbReference type="Pfam" id="PF03088"/>
    </source>
</evidence>
<evidence type="ECO:0000256" key="2">
    <source>
        <dbReference type="ARBA" id="ARBA00009191"/>
    </source>
</evidence>
<dbReference type="Gene3D" id="2.120.10.30">
    <property type="entry name" value="TolB, C-terminal domain"/>
    <property type="match status" value="1"/>
</dbReference>
<dbReference type="AlphaFoldDB" id="A0A023IUZ0"/>
<dbReference type="InterPro" id="IPR011042">
    <property type="entry name" value="6-blade_b-propeller_TolB-like"/>
</dbReference>
<dbReference type="GO" id="GO:0016787">
    <property type="term" value="F:hydrolase activity"/>
    <property type="evidence" value="ECO:0007669"/>
    <property type="project" value="TreeGrafter"/>
</dbReference>
<evidence type="ECO:0000313" key="8">
    <source>
        <dbReference type="EMBL" id="AHA95467.1"/>
    </source>
</evidence>
<comment type="similarity">
    <text evidence="2">Belongs to the strictosidine synthase family.</text>
</comment>
<reference evidence="8" key="1">
    <citation type="journal article" date="2014" name="BMC Plant Biol.">
        <title>Root parasitic plant Orobanche aegyptiaca and shoot parasitic plant Cuscuta australis obtained Brassicaceae-specific strictosidine synthase-like genes by horizontal gene transfer.</title>
        <authorList>
            <person name="Zhang D."/>
            <person name="Qi J."/>
            <person name="Yue J."/>
            <person name="Huang J."/>
            <person name="Sun T."/>
            <person name="Li S."/>
            <person name="Wen J.F."/>
            <person name="Hettenhausen C."/>
            <person name="Wu J."/>
            <person name="Wang L."/>
            <person name="Zhuang H."/>
            <person name="Wu J."/>
            <person name="Sun G."/>
        </authorList>
    </citation>
    <scope>NUCLEOTIDE SEQUENCE</scope>
</reference>